<dbReference type="SUPFAM" id="SSF53448">
    <property type="entry name" value="Nucleotide-diphospho-sugar transferases"/>
    <property type="match status" value="1"/>
</dbReference>
<dbReference type="CDD" id="cd02509">
    <property type="entry name" value="GDP-M1P_Guanylyltransferase"/>
    <property type="match status" value="1"/>
</dbReference>
<feature type="domain" description="MannoseP isomerase/GMP-like beta-helix" evidence="12">
    <location>
        <begin position="298"/>
        <end position="346"/>
    </location>
</feature>
<dbReference type="InterPro" id="IPR054566">
    <property type="entry name" value="ManC/GMP-like_b-helix"/>
</dbReference>
<dbReference type="GO" id="GO:0005525">
    <property type="term" value="F:GTP binding"/>
    <property type="evidence" value="ECO:0007669"/>
    <property type="project" value="UniProtKB-KW"/>
</dbReference>
<name>A0A4Z0F9K2_9GAMM</name>
<dbReference type="GO" id="GO:0000271">
    <property type="term" value="P:polysaccharide biosynthetic process"/>
    <property type="evidence" value="ECO:0007669"/>
    <property type="project" value="InterPro"/>
</dbReference>
<dbReference type="EC" id="2.7.7.13" evidence="3"/>
<dbReference type="InterPro" id="IPR029044">
    <property type="entry name" value="Nucleotide-diphossugar_trans"/>
</dbReference>
<keyword evidence="4 13" id="KW-0808">Transferase</keyword>
<evidence type="ECO:0000256" key="1">
    <source>
        <dbReference type="ARBA" id="ARBA00004823"/>
    </source>
</evidence>
<keyword evidence="14" id="KW-1185">Reference proteome</keyword>
<dbReference type="InterPro" id="IPR005835">
    <property type="entry name" value="NTP_transferase_dom"/>
</dbReference>
<evidence type="ECO:0000259" key="12">
    <source>
        <dbReference type="Pfam" id="PF22640"/>
    </source>
</evidence>
<dbReference type="AlphaFoldDB" id="A0A4Z0F9K2"/>
<dbReference type="UniPathway" id="UPA00126">
    <property type="reaction ID" value="UER00930"/>
</dbReference>
<keyword evidence="13" id="KW-0413">Isomerase</keyword>
<dbReference type="PANTHER" id="PTHR46390">
    <property type="entry name" value="MANNOSE-1-PHOSPHATE GUANYLYLTRANSFERASE"/>
    <property type="match status" value="1"/>
</dbReference>
<comment type="pathway">
    <text evidence="1">Nucleotide-sugar biosynthesis; GDP-alpha-D-mannose biosynthesis; GDP-alpha-D-mannose from alpha-D-mannose 1-phosphate (GTP route): step 1/1.</text>
</comment>
<dbReference type="PANTHER" id="PTHR46390:SF1">
    <property type="entry name" value="MANNOSE-1-PHOSPHATE GUANYLYLTRANSFERASE"/>
    <property type="match status" value="1"/>
</dbReference>
<dbReference type="EMBL" id="SRIO01000007">
    <property type="protein sequence ID" value="TFZ82761.1"/>
    <property type="molecule type" value="Genomic_DNA"/>
</dbReference>
<dbReference type="SUPFAM" id="SSF51182">
    <property type="entry name" value="RmlC-like cupins"/>
    <property type="match status" value="1"/>
</dbReference>
<evidence type="ECO:0000256" key="7">
    <source>
        <dbReference type="ARBA" id="ARBA00023134"/>
    </source>
</evidence>
<gene>
    <name evidence="13" type="ORF">E4680_06745</name>
</gene>
<dbReference type="Pfam" id="PF00483">
    <property type="entry name" value="NTP_transferase"/>
    <property type="match status" value="1"/>
</dbReference>
<feature type="domain" description="Nucleotidyl transferase" evidence="10">
    <location>
        <begin position="3"/>
        <end position="285"/>
    </location>
</feature>
<evidence type="ECO:0000256" key="4">
    <source>
        <dbReference type="ARBA" id="ARBA00022679"/>
    </source>
</evidence>
<accession>A0A4Z0F9K2</accession>
<feature type="domain" description="Mannose-6-phosphate isomerase type II C-terminal" evidence="11">
    <location>
        <begin position="351"/>
        <end position="464"/>
    </location>
</feature>
<dbReference type="Pfam" id="PF22640">
    <property type="entry name" value="ManC_GMP_beta-helix"/>
    <property type="match status" value="1"/>
</dbReference>
<comment type="similarity">
    <text evidence="2 9">Belongs to the mannose-6-phosphate isomerase type 2 family.</text>
</comment>
<evidence type="ECO:0000313" key="14">
    <source>
        <dbReference type="Proteomes" id="UP000297890"/>
    </source>
</evidence>
<dbReference type="InterPro" id="IPR006375">
    <property type="entry name" value="Man1P_GuaTrfase/Man6P_Isoase"/>
</dbReference>
<dbReference type="OrthoDB" id="9806359at2"/>
<dbReference type="GO" id="GO:0016853">
    <property type="term" value="F:isomerase activity"/>
    <property type="evidence" value="ECO:0007669"/>
    <property type="project" value="UniProtKB-KW"/>
</dbReference>
<evidence type="ECO:0000259" key="10">
    <source>
        <dbReference type="Pfam" id="PF00483"/>
    </source>
</evidence>
<dbReference type="InterPro" id="IPR011051">
    <property type="entry name" value="RmlC_Cupin_sf"/>
</dbReference>
<dbReference type="Gene3D" id="2.60.120.10">
    <property type="entry name" value="Jelly Rolls"/>
    <property type="match status" value="1"/>
</dbReference>
<dbReference type="GO" id="GO:0009298">
    <property type="term" value="P:GDP-mannose biosynthetic process"/>
    <property type="evidence" value="ECO:0007669"/>
    <property type="project" value="UniProtKB-UniPathway"/>
</dbReference>
<dbReference type="NCBIfam" id="TIGR01479">
    <property type="entry name" value="GMP_PMI"/>
    <property type="match status" value="1"/>
</dbReference>
<dbReference type="InterPro" id="IPR001538">
    <property type="entry name" value="Man6P_isomerase-2_C"/>
</dbReference>
<evidence type="ECO:0000256" key="5">
    <source>
        <dbReference type="ARBA" id="ARBA00022695"/>
    </source>
</evidence>
<evidence type="ECO:0000256" key="6">
    <source>
        <dbReference type="ARBA" id="ARBA00022741"/>
    </source>
</evidence>
<reference evidence="13 14" key="1">
    <citation type="journal article" date="2019" name="ISME J.">
        <title>Candidatus Macondimonas diazotrophica, a novel gammaproteobacterial genus dominating crude-oil-contaminated coastal sediments.</title>
        <authorList>
            <person name="Karthikeyan S."/>
            <person name="Konstantinidis K."/>
        </authorList>
    </citation>
    <scope>NUCLEOTIDE SEQUENCE [LARGE SCALE GENOMIC DNA]</scope>
    <source>
        <strain evidence="13 14">KTK01</strain>
    </source>
</reference>
<comment type="catalytic activity">
    <reaction evidence="8">
        <text>alpha-D-mannose 1-phosphate + GTP + H(+) = GDP-alpha-D-mannose + diphosphate</text>
        <dbReference type="Rhea" id="RHEA:15229"/>
        <dbReference type="ChEBI" id="CHEBI:15378"/>
        <dbReference type="ChEBI" id="CHEBI:33019"/>
        <dbReference type="ChEBI" id="CHEBI:37565"/>
        <dbReference type="ChEBI" id="CHEBI:57527"/>
        <dbReference type="ChEBI" id="CHEBI:58409"/>
        <dbReference type="EC" id="2.7.7.13"/>
    </reaction>
</comment>
<dbReference type="FunFam" id="2.60.120.10:FF:000032">
    <property type="entry name" value="Mannose-1-phosphate guanylyltransferase/mannose-6-phosphate isomerase"/>
    <property type="match status" value="1"/>
</dbReference>
<dbReference type="Gene3D" id="3.90.550.10">
    <property type="entry name" value="Spore Coat Polysaccharide Biosynthesis Protein SpsA, Chain A"/>
    <property type="match status" value="1"/>
</dbReference>
<dbReference type="InterPro" id="IPR051161">
    <property type="entry name" value="Mannose-6P_isomerase_type2"/>
</dbReference>
<evidence type="ECO:0000259" key="11">
    <source>
        <dbReference type="Pfam" id="PF01050"/>
    </source>
</evidence>
<keyword evidence="5 13" id="KW-0548">Nucleotidyltransferase</keyword>
<dbReference type="InterPro" id="IPR049577">
    <property type="entry name" value="GMPP_N"/>
</dbReference>
<dbReference type="CDD" id="cd02213">
    <property type="entry name" value="cupin_PMI_typeII_C"/>
    <property type="match status" value="1"/>
</dbReference>
<evidence type="ECO:0000256" key="3">
    <source>
        <dbReference type="ARBA" id="ARBA00012387"/>
    </source>
</evidence>
<evidence type="ECO:0000256" key="2">
    <source>
        <dbReference type="ARBA" id="ARBA00006115"/>
    </source>
</evidence>
<dbReference type="Pfam" id="PF01050">
    <property type="entry name" value="MannoseP_isomer"/>
    <property type="match status" value="1"/>
</dbReference>
<keyword evidence="6" id="KW-0547">Nucleotide-binding</keyword>
<dbReference type="GO" id="GO:0004475">
    <property type="term" value="F:mannose-1-phosphate guanylyltransferase (GTP) activity"/>
    <property type="evidence" value="ECO:0007669"/>
    <property type="project" value="UniProtKB-EC"/>
</dbReference>
<sequence>MVPVILSGGSGTRLWPLSREQLPKQCLPLCSDETLLQETLQRLTGVPELAAPVIVCNDQHRFLVAEQLRQIGREPANILLEPAGRNTAPAVAIAALDAARHDPEALLLVLPADHLILEPERFRETLKSARMAAQQGHLVTFGIVPTAPETGYGYIRAGECEVATDWMPVAAFVEKPDYARAEAYVRQGGYYWNSGMFLFQARCVIDALAQHAPDILDAGRAALDGARRDLDFTRLDAAAFLACREDSLDYAVMEKTDRAVVVPLAAGWSDIGSWATLQAAGNADAQGNVVLGDVLLQDVAGSYVRAEDRLVAAVGVTDHVIVETADAVLVAHKDRAQDVKAIVSRLKAARREEALSHRRVYRPWGWYEGIGSGERFQVKHIRVHPGATLSLQMHHHRAEHWIVVKGTARVVRGEESFLLGEDESTYIPLGTAHRLENPGKIPLDLIEVQTGSYLGEDDIVRYEDRYGRRDETST</sequence>
<keyword evidence="7" id="KW-0342">GTP-binding</keyword>
<dbReference type="FunFam" id="3.90.550.10:FF:000046">
    <property type="entry name" value="Mannose-1-phosphate guanylyltransferase (GDP)"/>
    <property type="match status" value="1"/>
</dbReference>
<comment type="caution">
    <text evidence="13">The sequence shown here is derived from an EMBL/GenBank/DDBJ whole genome shotgun (WGS) entry which is preliminary data.</text>
</comment>
<evidence type="ECO:0000256" key="9">
    <source>
        <dbReference type="RuleBase" id="RU004190"/>
    </source>
</evidence>
<proteinExistence type="inferred from homology"/>
<dbReference type="InterPro" id="IPR014710">
    <property type="entry name" value="RmlC-like_jellyroll"/>
</dbReference>
<evidence type="ECO:0000313" key="13">
    <source>
        <dbReference type="EMBL" id="TFZ82761.1"/>
    </source>
</evidence>
<protein>
    <recommendedName>
        <fullName evidence="3">mannose-1-phosphate guanylyltransferase</fullName>
        <ecNumber evidence="3">2.7.7.13</ecNumber>
    </recommendedName>
</protein>
<dbReference type="Proteomes" id="UP000297890">
    <property type="component" value="Unassembled WGS sequence"/>
</dbReference>
<evidence type="ECO:0000256" key="8">
    <source>
        <dbReference type="ARBA" id="ARBA00047343"/>
    </source>
</evidence>
<organism evidence="13 14">
    <name type="scientific">Candidatus Macondimonas diazotrophica</name>
    <dbReference type="NCBI Taxonomy" id="2305248"/>
    <lineage>
        <taxon>Bacteria</taxon>
        <taxon>Pseudomonadati</taxon>
        <taxon>Pseudomonadota</taxon>
        <taxon>Gammaproteobacteria</taxon>
        <taxon>Chromatiales</taxon>
        <taxon>Ectothiorhodospiraceae</taxon>
        <taxon>Candidatus Macondimonas</taxon>
    </lineage>
</organism>